<evidence type="ECO:0000256" key="6">
    <source>
        <dbReference type="SAM" id="MobiDB-lite"/>
    </source>
</evidence>
<dbReference type="InterPro" id="IPR036097">
    <property type="entry name" value="HisK_dim/P_sf"/>
</dbReference>
<keyword evidence="9" id="KW-0808">Transferase</keyword>
<organism evidence="9 10">
    <name type="scientific">Antarctobacter heliothermus</name>
    <dbReference type="NCBI Taxonomy" id="74033"/>
    <lineage>
        <taxon>Bacteria</taxon>
        <taxon>Pseudomonadati</taxon>
        <taxon>Pseudomonadota</taxon>
        <taxon>Alphaproteobacteria</taxon>
        <taxon>Rhodobacterales</taxon>
        <taxon>Roseobacteraceae</taxon>
        <taxon>Antarctobacter</taxon>
    </lineage>
</organism>
<dbReference type="PROSITE" id="PS50109">
    <property type="entry name" value="HIS_KIN"/>
    <property type="match status" value="1"/>
</dbReference>
<dbReference type="RefSeq" id="WP_198319887.1">
    <property type="nucleotide sequence ID" value="NZ_CP022540.1"/>
</dbReference>
<dbReference type="InterPro" id="IPR003661">
    <property type="entry name" value="HisK_dim/P_dom"/>
</dbReference>
<dbReference type="Gene3D" id="3.30.565.10">
    <property type="entry name" value="Histidine kinase-like ATPase, C-terminal domain"/>
    <property type="match status" value="1"/>
</dbReference>
<feature type="domain" description="Histidine kinase" evidence="7">
    <location>
        <begin position="146"/>
        <end position="367"/>
    </location>
</feature>
<feature type="compositionally biased region" description="Pro residues" evidence="6">
    <location>
        <begin position="542"/>
        <end position="554"/>
    </location>
</feature>
<evidence type="ECO:0000256" key="5">
    <source>
        <dbReference type="PROSITE-ProRule" id="PRU00169"/>
    </source>
</evidence>
<keyword evidence="3 5" id="KW-0597">Phosphoprotein</keyword>
<dbReference type="SUPFAM" id="SSF47384">
    <property type="entry name" value="Homodimeric domain of signal transducing histidine kinase"/>
    <property type="match status" value="1"/>
</dbReference>
<dbReference type="InterPro" id="IPR005467">
    <property type="entry name" value="His_kinase_dom"/>
</dbReference>
<dbReference type="PANTHER" id="PTHR45339">
    <property type="entry name" value="HYBRID SIGNAL TRANSDUCTION HISTIDINE KINASE J"/>
    <property type="match status" value="1"/>
</dbReference>
<dbReference type="EC" id="2.7.13.3" evidence="2"/>
<gene>
    <name evidence="9" type="primary">rpfC</name>
    <name evidence="9" type="ORF">ANTHELSMS3_01197</name>
</gene>
<dbReference type="InterPro" id="IPR003594">
    <property type="entry name" value="HATPase_dom"/>
</dbReference>
<comment type="catalytic activity">
    <reaction evidence="1">
        <text>ATP + protein L-histidine = ADP + protein N-phospho-L-histidine.</text>
        <dbReference type="EC" id="2.7.13.3"/>
    </reaction>
</comment>
<reference evidence="9 10" key="1">
    <citation type="submission" date="2017-07" db="EMBL/GenBank/DDBJ databases">
        <title>Genome Sequence of Antarctobacter heliothermus Strain SMS3 Isolated from a culture of the Diatom Skeletonema marinoi.</title>
        <authorList>
            <person name="Topel M."/>
            <person name="Pinder M.I.M."/>
            <person name="Johansson O.N."/>
            <person name="Kourtchenko O."/>
            <person name="Godhe A."/>
            <person name="Clarke A.K."/>
        </authorList>
    </citation>
    <scope>NUCLEOTIDE SEQUENCE [LARGE SCALE GENOMIC DNA]</scope>
    <source>
        <strain evidence="9 10">SMS3</strain>
    </source>
</reference>
<dbReference type="SMART" id="SM00448">
    <property type="entry name" value="REC"/>
    <property type="match status" value="1"/>
</dbReference>
<dbReference type="InterPro" id="IPR036890">
    <property type="entry name" value="HATPase_C_sf"/>
</dbReference>
<dbReference type="SUPFAM" id="SSF55874">
    <property type="entry name" value="ATPase domain of HSP90 chaperone/DNA topoisomerase II/histidine kinase"/>
    <property type="match status" value="1"/>
</dbReference>
<feature type="domain" description="Response regulatory" evidence="8">
    <location>
        <begin position="414"/>
        <end position="537"/>
    </location>
</feature>
<evidence type="ECO:0000313" key="10">
    <source>
        <dbReference type="Proteomes" id="UP000203589"/>
    </source>
</evidence>
<feature type="region of interest" description="Disordered" evidence="6">
    <location>
        <begin position="540"/>
        <end position="569"/>
    </location>
</feature>
<keyword evidence="10" id="KW-1185">Reference proteome</keyword>
<evidence type="ECO:0000256" key="1">
    <source>
        <dbReference type="ARBA" id="ARBA00000085"/>
    </source>
</evidence>
<dbReference type="SMART" id="SM00387">
    <property type="entry name" value="HATPase_c"/>
    <property type="match status" value="1"/>
</dbReference>
<evidence type="ECO:0000259" key="8">
    <source>
        <dbReference type="PROSITE" id="PS50110"/>
    </source>
</evidence>
<sequence>MSTPGNENGETPEAGIDQGPKPAKAVDGVHASYRPVLQTVARLIASDRRAVLLANEAGEVLLANAPAKRLGLDRDLRKHLDWPDLCTVVKRAGSASVSVSIEGVALEGELVLLPLGPASGYYLRLSETDDEALWLRNRARAATLLRVTHDLRTPIQSLLASAEILLQQQDRGDDALDRLRRVADLSLDHISNVLAVIRGEQSAAAARRDEVFSLKDELGQLIDIIHPIADRRNVSMTLSLPEDSDTRVIGPVRFVRALFQNMIDNAVKHGGAAVEVALTVAPLRAGIDDLRAKESRLEITLEVRDQGGGLPENQKDRLRQALGQGGSVTSPAPQEAQKRPSGGMNVLAHALTQLGGHLSLLDRGADGERAVSEGEEVVGTILRAVFSLPAAETSETAAIETMPQDTDGLLRGKTLLVVEDSPASQAWLSHVLQAAGAEVQVAGSGKAALSVLENPTGRGIDLVLSDVTLPQMSGVELARRIASGIASGSINPAPRVLGLTAHIDERIQDACLQAGMQRVLEKPIRPGPLCHAAREALDAPTIPAPMPPTSPPPAKVSKKTKAAKPPRQEGAVLNDSVVTELVSGLGPEGARKFMSRALGEASTALVSLKCNGVTDRIDCTMHAATGACGLTGLALLDTRMRVLEDAVKSGKTDLSEEIATVTDALTRTAKAIKALGTEPQTS</sequence>
<dbReference type="PROSITE" id="PS50110">
    <property type="entry name" value="RESPONSE_REGULATORY"/>
    <property type="match status" value="1"/>
</dbReference>
<dbReference type="CDD" id="cd17546">
    <property type="entry name" value="REC_hyHK_CKI1_RcsC-like"/>
    <property type="match status" value="1"/>
</dbReference>
<dbReference type="Gene3D" id="3.40.50.2300">
    <property type="match status" value="1"/>
</dbReference>
<evidence type="ECO:0000313" key="9">
    <source>
        <dbReference type="EMBL" id="ASP19911.1"/>
    </source>
</evidence>
<keyword evidence="4" id="KW-0902">Two-component regulatory system</keyword>
<dbReference type="KEGG" id="aht:ANTHELSMS3_01197"/>
<dbReference type="EMBL" id="CP022540">
    <property type="protein sequence ID" value="ASP19911.1"/>
    <property type="molecule type" value="Genomic_DNA"/>
</dbReference>
<evidence type="ECO:0000259" key="7">
    <source>
        <dbReference type="PROSITE" id="PS50109"/>
    </source>
</evidence>
<dbReference type="InterPro" id="IPR001789">
    <property type="entry name" value="Sig_transdc_resp-reg_receiver"/>
</dbReference>
<feature type="region of interest" description="Disordered" evidence="6">
    <location>
        <begin position="1"/>
        <end position="24"/>
    </location>
</feature>
<dbReference type="PANTHER" id="PTHR45339:SF1">
    <property type="entry name" value="HYBRID SIGNAL TRANSDUCTION HISTIDINE KINASE J"/>
    <property type="match status" value="1"/>
</dbReference>
<protein>
    <recommendedName>
        <fullName evidence="2">histidine kinase</fullName>
        <ecNumber evidence="2">2.7.13.3</ecNumber>
    </recommendedName>
</protein>
<name>A0A222E1S4_9RHOB</name>
<accession>A0A222E1S4</accession>
<evidence type="ECO:0000256" key="3">
    <source>
        <dbReference type="ARBA" id="ARBA00022553"/>
    </source>
</evidence>
<evidence type="ECO:0000256" key="4">
    <source>
        <dbReference type="ARBA" id="ARBA00023012"/>
    </source>
</evidence>
<dbReference type="GO" id="GO:0000155">
    <property type="term" value="F:phosphorelay sensor kinase activity"/>
    <property type="evidence" value="ECO:0007669"/>
    <property type="project" value="InterPro"/>
</dbReference>
<dbReference type="Gene3D" id="1.10.287.130">
    <property type="match status" value="1"/>
</dbReference>
<dbReference type="Proteomes" id="UP000203589">
    <property type="component" value="Chromosome"/>
</dbReference>
<dbReference type="Pfam" id="PF00072">
    <property type="entry name" value="Response_reg"/>
    <property type="match status" value="1"/>
</dbReference>
<dbReference type="AlphaFoldDB" id="A0A222E1S4"/>
<dbReference type="CDD" id="cd00082">
    <property type="entry name" value="HisKA"/>
    <property type="match status" value="1"/>
</dbReference>
<proteinExistence type="predicted"/>
<dbReference type="Pfam" id="PF02518">
    <property type="entry name" value="HATPase_c"/>
    <property type="match status" value="1"/>
</dbReference>
<evidence type="ECO:0000256" key="2">
    <source>
        <dbReference type="ARBA" id="ARBA00012438"/>
    </source>
</evidence>
<dbReference type="SUPFAM" id="SSF52172">
    <property type="entry name" value="CheY-like"/>
    <property type="match status" value="1"/>
</dbReference>
<dbReference type="InterPro" id="IPR011006">
    <property type="entry name" value="CheY-like_superfamily"/>
</dbReference>
<feature type="modified residue" description="4-aspartylphosphate" evidence="5">
    <location>
        <position position="466"/>
    </location>
</feature>